<keyword evidence="2" id="KW-0472">Membrane</keyword>
<evidence type="ECO:0000313" key="4">
    <source>
        <dbReference type="Proteomes" id="UP000051672"/>
    </source>
</evidence>
<accession>A0A0R2AW97</accession>
<organism evidence="3 4">
    <name type="scientific">Lacticaseibacillus brantae DSM 23927</name>
    <dbReference type="NCBI Taxonomy" id="1423727"/>
    <lineage>
        <taxon>Bacteria</taxon>
        <taxon>Bacillati</taxon>
        <taxon>Bacillota</taxon>
        <taxon>Bacilli</taxon>
        <taxon>Lactobacillales</taxon>
        <taxon>Lactobacillaceae</taxon>
        <taxon>Lacticaseibacillus</taxon>
    </lineage>
</organism>
<proteinExistence type="predicted"/>
<keyword evidence="2" id="KW-1133">Transmembrane helix</keyword>
<dbReference type="NCBIfam" id="TIGR01167">
    <property type="entry name" value="LPXTG_anchor"/>
    <property type="match status" value="1"/>
</dbReference>
<feature type="transmembrane region" description="Helical" evidence="2">
    <location>
        <begin position="97"/>
        <end position="115"/>
    </location>
</feature>
<dbReference type="PATRIC" id="fig|1423727.3.peg.1767"/>
<comment type="caution">
    <text evidence="3">The sequence shown here is derived from an EMBL/GenBank/DDBJ whole genome shotgun (WGS) entry which is preliminary data.</text>
</comment>
<sequence>MSGLSVGTVQAATQTYHSTGTASFYDSQDPSEPGQPDPSLPGTGGDGEEGGNDNNGSDNNSGNESNNTNKPETTKPATPNHNAAGQAILPQTGDQSLSSLGVIGMALLMILVLILNQHTKERIHS</sequence>
<evidence type="ECO:0000256" key="1">
    <source>
        <dbReference type="SAM" id="MobiDB-lite"/>
    </source>
</evidence>
<feature type="compositionally biased region" description="Polar residues" evidence="1">
    <location>
        <begin position="19"/>
        <end position="30"/>
    </location>
</feature>
<dbReference type="AlphaFoldDB" id="A0A0R2AW97"/>
<dbReference type="EMBL" id="AYZQ01000005">
    <property type="protein sequence ID" value="KRM71264.1"/>
    <property type="molecule type" value="Genomic_DNA"/>
</dbReference>
<feature type="compositionally biased region" description="Low complexity" evidence="1">
    <location>
        <begin position="52"/>
        <end position="69"/>
    </location>
</feature>
<name>A0A0R2AW97_9LACO</name>
<evidence type="ECO:0000256" key="2">
    <source>
        <dbReference type="SAM" id="Phobius"/>
    </source>
</evidence>
<evidence type="ECO:0000313" key="3">
    <source>
        <dbReference type="EMBL" id="KRM71264.1"/>
    </source>
</evidence>
<dbReference type="STRING" id="1423727.FC34_GL001742"/>
<reference evidence="3 4" key="1">
    <citation type="journal article" date="2015" name="Genome Announc.">
        <title>Expanding the biotechnology potential of lactobacilli through comparative genomics of 213 strains and associated genera.</title>
        <authorList>
            <person name="Sun Z."/>
            <person name="Harris H.M."/>
            <person name="McCann A."/>
            <person name="Guo C."/>
            <person name="Argimon S."/>
            <person name="Zhang W."/>
            <person name="Yang X."/>
            <person name="Jeffery I.B."/>
            <person name="Cooney J.C."/>
            <person name="Kagawa T.F."/>
            <person name="Liu W."/>
            <person name="Song Y."/>
            <person name="Salvetti E."/>
            <person name="Wrobel A."/>
            <person name="Rasinkangas P."/>
            <person name="Parkhill J."/>
            <person name="Rea M.C."/>
            <person name="O'Sullivan O."/>
            <person name="Ritari J."/>
            <person name="Douillard F.P."/>
            <person name="Paul Ross R."/>
            <person name="Yang R."/>
            <person name="Briner A.E."/>
            <person name="Felis G.E."/>
            <person name="de Vos W.M."/>
            <person name="Barrangou R."/>
            <person name="Klaenhammer T.R."/>
            <person name="Caufield P.W."/>
            <person name="Cui Y."/>
            <person name="Zhang H."/>
            <person name="O'Toole P.W."/>
        </authorList>
    </citation>
    <scope>NUCLEOTIDE SEQUENCE [LARGE SCALE GENOMIC DNA]</scope>
    <source>
        <strain evidence="3 4">DSM 23927</strain>
    </source>
</reference>
<protein>
    <recommendedName>
        <fullName evidence="5">Gram-positive cocci surface proteins LPxTG domain-containing protein</fullName>
    </recommendedName>
</protein>
<evidence type="ECO:0008006" key="5">
    <source>
        <dbReference type="Google" id="ProtNLM"/>
    </source>
</evidence>
<keyword evidence="4" id="KW-1185">Reference proteome</keyword>
<dbReference type="Proteomes" id="UP000051672">
    <property type="component" value="Unassembled WGS sequence"/>
</dbReference>
<feature type="region of interest" description="Disordered" evidence="1">
    <location>
        <begin position="19"/>
        <end position="90"/>
    </location>
</feature>
<keyword evidence="2" id="KW-0812">Transmembrane</keyword>
<gene>
    <name evidence="3" type="ORF">FC34_GL001742</name>
</gene>